<evidence type="ECO:0008006" key="4">
    <source>
        <dbReference type="Google" id="ProtNLM"/>
    </source>
</evidence>
<dbReference type="SUPFAM" id="SSF51126">
    <property type="entry name" value="Pectin lyase-like"/>
    <property type="match status" value="1"/>
</dbReference>
<keyword evidence="1" id="KW-0732">Signal</keyword>
<sequence>MRYFLVLMTLLTLLSCSSESIDPAPITDSPPMTGSEPITDPQERALIYYVSETGDNENDGLTIETAWRSVEPINNMEVQPNTTFMFKGTFESLVFGADDNGAVITSYKDTRAQLKGITILNTSNFIIKNIDIKQEGIKIENSLSDDTKISNFVISDVEVSNAWIGILMYSHHDTSGIADVTIDNVKVYDCTEGGIYSQGYFNKNKVGYSHSNIHISNSEVYNISGWDNKYSHSGNGIMLSDVQYSSIVDTKAYNNGSENTKCGGNVGIWYWDSKDVLIQGCESYNNKSLGCDGAGFDFDGGVVNGIMQYNYSHDNYGGGFLVGQFPGSRRMENITVRYNISVNDNITNGGSIYLFDYSGVNDSMQDIFIYNNTLVQDTRLTFKSLHNFSNDNVIVINNIFNGKLTNSDRVTFLSNHVGRVDFVNGYKLSLNSNLINAATNLDWEIGDRDFYGNPSLTGEFQDFGAFEFVDKT</sequence>
<evidence type="ECO:0000313" key="2">
    <source>
        <dbReference type="EMBL" id="TDU39381.1"/>
    </source>
</evidence>
<evidence type="ECO:0000256" key="1">
    <source>
        <dbReference type="SAM" id="SignalP"/>
    </source>
</evidence>
<comment type="caution">
    <text evidence="2">The sequence shown here is derived from an EMBL/GenBank/DDBJ whole genome shotgun (WGS) entry which is preliminary data.</text>
</comment>
<feature type="chain" id="PRO_5020721069" description="Parallel beta helix pectate lyase-like protein" evidence="1">
    <location>
        <begin position="21"/>
        <end position="472"/>
    </location>
</feature>
<feature type="signal peptide" evidence="1">
    <location>
        <begin position="1"/>
        <end position="20"/>
    </location>
</feature>
<dbReference type="InterPro" id="IPR011050">
    <property type="entry name" value="Pectin_lyase_fold/virulence"/>
</dbReference>
<dbReference type="RefSeq" id="WP_133757465.1">
    <property type="nucleotide sequence ID" value="NZ_SOBW01000008.1"/>
</dbReference>
<dbReference type="AlphaFoldDB" id="A0A4R7PZ05"/>
<dbReference type="InterPro" id="IPR006626">
    <property type="entry name" value="PbH1"/>
</dbReference>
<dbReference type="PROSITE" id="PS51257">
    <property type="entry name" value="PROKAR_LIPOPROTEIN"/>
    <property type="match status" value="1"/>
</dbReference>
<dbReference type="OrthoDB" id="3333873at2"/>
<reference evidence="2 3" key="1">
    <citation type="submission" date="2019-03" db="EMBL/GenBank/DDBJ databases">
        <title>Genomic Encyclopedia of Archaeal and Bacterial Type Strains, Phase II (KMG-II): from individual species to whole genera.</title>
        <authorList>
            <person name="Goeker M."/>
        </authorList>
    </citation>
    <scope>NUCLEOTIDE SEQUENCE [LARGE SCALE GENOMIC DNA]</scope>
    <source>
        <strain evidence="2 3">DSM 28135</strain>
    </source>
</reference>
<dbReference type="InterPro" id="IPR012334">
    <property type="entry name" value="Pectin_lyas_fold"/>
</dbReference>
<keyword evidence="3" id="KW-1185">Reference proteome</keyword>
<protein>
    <recommendedName>
        <fullName evidence="4">Parallel beta helix pectate lyase-like protein</fullName>
    </recommendedName>
</protein>
<organism evidence="2 3">
    <name type="scientific">Gelidibacter sediminis</name>
    <dbReference type="NCBI Taxonomy" id="1608710"/>
    <lineage>
        <taxon>Bacteria</taxon>
        <taxon>Pseudomonadati</taxon>
        <taxon>Bacteroidota</taxon>
        <taxon>Flavobacteriia</taxon>
        <taxon>Flavobacteriales</taxon>
        <taxon>Flavobacteriaceae</taxon>
        <taxon>Gelidibacter</taxon>
    </lineage>
</organism>
<dbReference type="EMBL" id="SOBW01000008">
    <property type="protein sequence ID" value="TDU39381.1"/>
    <property type="molecule type" value="Genomic_DNA"/>
</dbReference>
<evidence type="ECO:0000313" key="3">
    <source>
        <dbReference type="Proteomes" id="UP000294689"/>
    </source>
</evidence>
<name>A0A4R7PZ05_9FLAO</name>
<gene>
    <name evidence="2" type="ORF">BXY82_1405</name>
</gene>
<dbReference type="Gene3D" id="2.160.20.10">
    <property type="entry name" value="Single-stranded right-handed beta-helix, Pectin lyase-like"/>
    <property type="match status" value="1"/>
</dbReference>
<dbReference type="SMART" id="SM00710">
    <property type="entry name" value="PbH1"/>
    <property type="match status" value="7"/>
</dbReference>
<accession>A0A4R7PZ05</accession>
<proteinExistence type="predicted"/>
<dbReference type="Proteomes" id="UP000294689">
    <property type="component" value="Unassembled WGS sequence"/>
</dbReference>